<dbReference type="Proteomes" id="UP001226762">
    <property type="component" value="Unassembled WGS sequence"/>
</dbReference>
<keyword evidence="3" id="KW-1185">Reference proteome</keyword>
<dbReference type="EMBL" id="JANHAX010000004">
    <property type="protein sequence ID" value="MDQ2091163.1"/>
    <property type="molecule type" value="Genomic_DNA"/>
</dbReference>
<dbReference type="AlphaFoldDB" id="A0AAE3WER0"/>
<dbReference type="InterPro" id="IPR021301">
    <property type="entry name" value="DUF2779"/>
</dbReference>
<comment type="caution">
    <text evidence="2">The sequence shown here is derived from an EMBL/GenBank/DDBJ whole genome shotgun (WGS) entry which is preliminary data.</text>
</comment>
<sequence length="473" mass="53224">MQISKTDFIHFLNCPKSLWLLKHKPDDYSHGEFSDYMKKLTAEGYEVEGYFRSLLQSQADAERYSFQSIFATERGLYAKADAIRDNGDGTINLYEVKSSTSVKKNGQHNQIKDATFQKIAAEEAGLSVSKAFIVHLNKDYVRQGEIDPGQLLIFADVTSEVAEAEAGTRAEIDEAVQLLGQHEIDESSCSCLCQTKPNHCDSFSYFNPTIPTPSIYSLPRISKAKIDGFVADGRFDLDEIGLDEVTEKQTLVLRSAHLGQPMIDHAAIAQFFNKAAYPIYFIDYETYSSAIPLVDGARPQAPIPFQYSLHVKRTPDDMELLHVEYLAEEAAMPLAMIEHMQSNIGPTGSLVSWHASFENTQNKTMAKLYPEKADFLHDLIKRTLDLEDMFKDGYVDIAFGGSTSIKKVLPIIAPDLTYMGMDVASGTDAMEAWIRLINMPECPEKAELRQAMLEYCKLDTYAMVRIFEEMERV</sequence>
<organism evidence="2 3">
    <name type="scientific">Marimonas arenosa</name>
    <dbReference type="NCBI Taxonomy" id="1795305"/>
    <lineage>
        <taxon>Bacteria</taxon>
        <taxon>Pseudomonadati</taxon>
        <taxon>Pseudomonadota</taxon>
        <taxon>Alphaproteobacteria</taxon>
        <taxon>Rhodobacterales</taxon>
        <taxon>Paracoccaceae</taxon>
        <taxon>Marimonas</taxon>
    </lineage>
</organism>
<reference evidence="2" key="2">
    <citation type="submission" date="2023-02" db="EMBL/GenBank/DDBJ databases">
        <title>'Rhodoalgimonas zhirmunskyi' gen. nov., isolated from a red alga.</title>
        <authorList>
            <person name="Nedashkovskaya O.I."/>
            <person name="Otstavnykh N.Y."/>
            <person name="Bystritskaya E.P."/>
            <person name="Balabanova L.A."/>
            <person name="Isaeva M.P."/>
        </authorList>
    </citation>
    <scope>NUCLEOTIDE SEQUENCE</scope>
    <source>
        <strain evidence="2">KCTC 52189</strain>
    </source>
</reference>
<dbReference type="Gene3D" id="3.90.320.10">
    <property type="match status" value="1"/>
</dbReference>
<dbReference type="Pfam" id="PF11074">
    <property type="entry name" value="DUF2779"/>
    <property type="match status" value="1"/>
</dbReference>
<evidence type="ECO:0000313" key="3">
    <source>
        <dbReference type="Proteomes" id="UP001226762"/>
    </source>
</evidence>
<dbReference type="InterPro" id="IPR011604">
    <property type="entry name" value="PDDEXK-like_dom_sf"/>
</dbReference>
<evidence type="ECO:0000313" key="2">
    <source>
        <dbReference type="EMBL" id="MDQ2091163.1"/>
    </source>
</evidence>
<reference evidence="2" key="1">
    <citation type="submission" date="2022-07" db="EMBL/GenBank/DDBJ databases">
        <authorList>
            <person name="Otstavnykh N."/>
            <person name="Isaeva M."/>
            <person name="Bystritskaya E."/>
        </authorList>
    </citation>
    <scope>NUCLEOTIDE SEQUENCE</scope>
    <source>
        <strain evidence="2">KCTC 52189</strain>
    </source>
</reference>
<accession>A0AAE3WER0</accession>
<evidence type="ECO:0000259" key="1">
    <source>
        <dbReference type="Pfam" id="PF11074"/>
    </source>
</evidence>
<gene>
    <name evidence="2" type="ORF">NO357_14755</name>
</gene>
<feature type="domain" description="DUF2779" evidence="1">
    <location>
        <begin position="280"/>
        <end position="404"/>
    </location>
</feature>
<protein>
    <submittedName>
        <fullName evidence="2">DUF2779 domain-containing protein</fullName>
    </submittedName>
</protein>
<dbReference type="RefSeq" id="WP_306736446.1">
    <property type="nucleotide sequence ID" value="NZ_JANHAX010000004.1"/>
</dbReference>
<proteinExistence type="predicted"/>
<name>A0AAE3WER0_9RHOB</name>